<dbReference type="PANTHER" id="PTHR23187:SF3">
    <property type="entry name" value="SUMO-INTERACTING MOTIF-CONTAINING PROTEIN 1"/>
    <property type="match status" value="1"/>
</dbReference>
<organism evidence="2 3">
    <name type="scientific">Microcaecilia unicolor</name>
    <dbReference type="NCBI Taxonomy" id="1415580"/>
    <lineage>
        <taxon>Eukaryota</taxon>
        <taxon>Metazoa</taxon>
        <taxon>Chordata</taxon>
        <taxon>Craniata</taxon>
        <taxon>Vertebrata</taxon>
        <taxon>Euteleostomi</taxon>
        <taxon>Amphibia</taxon>
        <taxon>Gymnophiona</taxon>
        <taxon>Siphonopidae</taxon>
        <taxon>Microcaecilia</taxon>
    </lineage>
</organism>
<protein>
    <submittedName>
        <fullName evidence="3">SUMO-interacting motif-containing protein 1 isoform X1</fullName>
    </submittedName>
</protein>
<dbReference type="FunCoup" id="A0A6P7YXN7">
    <property type="interactions" value="302"/>
</dbReference>
<feature type="region of interest" description="Disordered" evidence="1">
    <location>
        <begin position="223"/>
        <end position="262"/>
    </location>
</feature>
<dbReference type="GO" id="GO:0032184">
    <property type="term" value="F:SUMO polymer binding"/>
    <property type="evidence" value="ECO:0007669"/>
    <property type="project" value="TreeGrafter"/>
</dbReference>
<accession>A0A6P7YXN7</accession>
<dbReference type="RefSeq" id="XP_030068045.1">
    <property type="nucleotide sequence ID" value="XM_030212185.1"/>
</dbReference>
<evidence type="ECO:0000313" key="3">
    <source>
        <dbReference type="RefSeq" id="XP_030068045.1"/>
    </source>
</evidence>
<dbReference type="InParanoid" id="A0A6P7YXN7"/>
<name>A0A6P7YXN7_9AMPH</name>
<dbReference type="AlphaFoldDB" id="A0A6P7YXN7"/>
<keyword evidence="2" id="KW-1185">Reference proteome</keyword>
<proteinExistence type="predicted"/>
<sequence>MQSPGDRQWRRRRRRRRRRRDRSWIPVVAMTDLIVISDSSDTERERGTPRKRLRTPRRYPPAPSPYCNPQVFIDLTEDDSTVIDLTLSERMDVSDDTGVELDSEPSGTGECSYFTSDVDIKDEIPETSGGVSYVRLLDEDCEQKVKLSPRSTSSIDSSDGLSPHSLELGSSHTMFNSDMGSLDSLQLEGESSSSPNSPSVHMCEEWLSDDLQDTASKSFNENSVTMQPDLQTSSSTLSRPPSDLSPVRIPHPPVLDSSSSQDSTAMKIMQRIFLGVDSKSVITEQNPDSPRQYPSNRAWLNKLRYFWNPPVHHLFFQNLKQDVEVRKKQCLQPKPIPDRRLRMVRSTIEENFPQGTLQFLIDFVSLQHYPPKDIISHVVNKILLGMHSLDVLTDAYMLLMKIQKFHPASVSTVTWDWKLLSYVMEKMDALPSQVLFLQYVIQTLEDDFQVNLRRRILQKSIAKSALSCDQHFSNVRNVIEWLVNAVKFSSSDVAEDQPDTDLRRSRVQSMVCLLQRMLSIAVEVDKSPTCSSAKIADTLFPVFLSIPKRSQREIFFNSMESPLLRAKLINIMFDHSCESLPSLPLPLSLAKILYFLKHSTLLLEYQDSTGEWQRWDEMLHHLCLLFLSYQRILTEHLRTSVTERINLIIQEVKPQLTHHDDISTQDVELHMSAFCNRVSQLQGEVLSPALQMRICVLRTLLDMATSQNRSA</sequence>
<gene>
    <name evidence="3" type="primary">SIMC1</name>
</gene>
<feature type="region of interest" description="Disordered" evidence="1">
    <location>
        <begin position="36"/>
        <end position="64"/>
    </location>
</feature>
<dbReference type="InterPro" id="IPR052119">
    <property type="entry name" value="ElonginBC-PRC2_ViralRestrict"/>
</dbReference>
<dbReference type="KEGG" id="muo:115476059"/>
<dbReference type="CTD" id="375484"/>
<feature type="region of interest" description="Disordered" evidence="1">
    <location>
        <begin position="144"/>
        <end position="201"/>
    </location>
</feature>
<dbReference type="PANTHER" id="PTHR23187">
    <property type="entry name" value="FLJ44216 PROTEIN-RELATED"/>
    <property type="match status" value="1"/>
</dbReference>
<dbReference type="GeneID" id="115476059"/>
<evidence type="ECO:0000256" key="1">
    <source>
        <dbReference type="SAM" id="MobiDB-lite"/>
    </source>
</evidence>
<dbReference type="Proteomes" id="UP000515156">
    <property type="component" value="Chromosome 8"/>
</dbReference>
<dbReference type="OrthoDB" id="6088715at2759"/>
<evidence type="ECO:0000313" key="2">
    <source>
        <dbReference type="Proteomes" id="UP000515156"/>
    </source>
</evidence>
<feature type="compositionally biased region" description="Polar residues" evidence="1">
    <location>
        <begin position="168"/>
        <end position="179"/>
    </location>
</feature>
<feature type="compositionally biased region" description="Polar residues" evidence="1">
    <location>
        <begin position="223"/>
        <end position="239"/>
    </location>
</feature>
<feature type="compositionally biased region" description="Low complexity" evidence="1">
    <location>
        <begin position="148"/>
        <end position="165"/>
    </location>
</feature>
<reference evidence="3" key="1">
    <citation type="submission" date="2025-08" db="UniProtKB">
        <authorList>
            <consortium name="RefSeq"/>
        </authorList>
    </citation>
    <scope>IDENTIFICATION</scope>
</reference>